<evidence type="ECO:0000313" key="1">
    <source>
        <dbReference type="EMBL" id="KAJ8037589.1"/>
    </source>
</evidence>
<name>A0A9Q1H944_HOLLE</name>
<dbReference type="Proteomes" id="UP001152320">
    <property type="component" value="Chromosome 8"/>
</dbReference>
<sequence length="131" mass="15404">MAVLKGQSNFTQNMNENFQKECKEWVRLFTKIYQSKDVTPYMHVLAYHIPEELHIHGNINIYSQQGMEETNDSVTAWFFRATNHQNTTTALQQILATQNRIEYPSFKCHRNKQFSVTCSFCSQKVTTMLML</sequence>
<dbReference type="EMBL" id="JAIZAY010000008">
    <property type="protein sequence ID" value="KAJ8037589.1"/>
    <property type="molecule type" value="Genomic_DNA"/>
</dbReference>
<dbReference type="AlphaFoldDB" id="A0A9Q1H944"/>
<dbReference type="OrthoDB" id="5989905at2759"/>
<evidence type="ECO:0000313" key="2">
    <source>
        <dbReference type="Proteomes" id="UP001152320"/>
    </source>
</evidence>
<keyword evidence="2" id="KW-1185">Reference proteome</keyword>
<comment type="caution">
    <text evidence="1">The sequence shown here is derived from an EMBL/GenBank/DDBJ whole genome shotgun (WGS) entry which is preliminary data.</text>
</comment>
<reference evidence="1" key="1">
    <citation type="submission" date="2021-10" db="EMBL/GenBank/DDBJ databases">
        <title>Tropical sea cucumber genome reveals ecological adaptation and Cuvierian tubules defense mechanism.</title>
        <authorList>
            <person name="Chen T."/>
        </authorList>
    </citation>
    <scope>NUCLEOTIDE SEQUENCE</scope>
    <source>
        <strain evidence="1">Nanhai2018</strain>
        <tissue evidence="1">Muscle</tissue>
    </source>
</reference>
<accession>A0A9Q1H944</accession>
<proteinExistence type="predicted"/>
<organism evidence="1 2">
    <name type="scientific">Holothuria leucospilota</name>
    <name type="common">Black long sea cucumber</name>
    <name type="synonym">Mertensiothuria leucospilota</name>
    <dbReference type="NCBI Taxonomy" id="206669"/>
    <lineage>
        <taxon>Eukaryota</taxon>
        <taxon>Metazoa</taxon>
        <taxon>Echinodermata</taxon>
        <taxon>Eleutherozoa</taxon>
        <taxon>Echinozoa</taxon>
        <taxon>Holothuroidea</taxon>
        <taxon>Aspidochirotacea</taxon>
        <taxon>Aspidochirotida</taxon>
        <taxon>Holothuriidae</taxon>
        <taxon>Holothuria</taxon>
    </lineage>
</organism>
<protein>
    <submittedName>
        <fullName evidence="1">Uncharacterized protein</fullName>
    </submittedName>
</protein>
<gene>
    <name evidence="1" type="ORF">HOLleu_18438</name>
</gene>